<accession>A0A0A8YM07</accession>
<evidence type="ECO:0000313" key="1">
    <source>
        <dbReference type="EMBL" id="JAD27539.1"/>
    </source>
</evidence>
<dbReference type="EMBL" id="GBRH01270356">
    <property type="protein sequence ID" value="JAD27539.1"/>
    <property type="molecule type" value="Transcribed_RNA"/>
</dbReference>
<proteinExistence type="predicted"/>
<name>A0A0A8YM07_ARUDO</name>
<dbReference type="AlphaFoldDB" id="A0A0A8YM07"/>
<protein>
    <submittedName>
        <fullName evidence="1">Uncharacterized protein</fullName>
    </submittedName>
</protein>
<organism evidence="1">
    <name type="scientific">Arundo donax</name>
    <name type="common">Giant reed</name>
    <name type="synonym">Donax arundinaceus</name>
    <dbReference type="NCBI Taxonomy" id="35708"/>
    <lineage>
        <taxon>Eukaryota</taxon>
        <taxon>Viridiplantae</taxon>
        <taxon>Streptophyta</taxon>
        <taxon>Embryophyta</taxon>
        <taxon>Tracheophyta</taxon>
        <taxon>Spermatophyta</taxon>
        <taxon>Magnoliopsida</taxon>
        <taxon>Liliopsida</taxon>
        <taxon>Poales</taxon>
        <taxon>Poaceae</taxon>
        <taxon>PACMAD clade</taxon>
        <taxon>Arundinoideae</taxon>
        <taxon>Arundineae</taxon>
        <taxon>Arundo</taxon>
    </lineage>
</organism>
<reference evidence="1" key="1">
    <citation type="submission" date="2014-09" db="EMBL/GenBank/DDBJ databases">
        <authorList>
            <person name="Magalhaes I.L.F."/>
            <person name="Oliveira U."/>
            <person name="Santos F.R."/>
            <person name="Vidigal T.H.D.A."/>
            <person name="Brescovit A.D."/>
            <person name="Santos A.J."/>
        </authorList>
    </citation>
    <scope>NUCLEOTIDE SEQUENCE</scope>
    <source>
        <tissue evidence="1">Shoot tissue taken approximately 20 cm above the soil surface</tissue>
    </source>
</reference>
<reference evidence="1" key="2">
    <citation type="journal article" date="2015" name="Data Brief">
        <title>Shoot transcriptome of the giant reed, Arundo donax.</title>
        <authorList>
            <person name="Barrero R.A."/>
            <person name="Guerrero F.D."/>
            <person name="Moolhuijzen P."/>
            <person name="Goolsby J.A."/>
            <person name="Tidwell J."/>
            <person name="Bellgard S.E."/>
            <person name="Bellgard M.I."/>
        </authorList>
    </citation>
    <scope>NUCLEOTIDE SEQUENCE</scope>
    <source>
        <tissue evidence="1">Shoot tissue taken approximately 20 cm above the soil surface</tissue>
    </source>
</reference>
<sequence length="19" mass="2078">MTLVSIARGKCSSGHFQKQ</sequence>